<dbReference type="Proteomes" id="UP000177979">
    <property type="component" value="Unassembled WGS sequence"/>
</dbReference>
<keyword evidence="1" id="KW-1133">Transmembrane helix</keyword>
<evidence type="ECO:0000256" key="1">
    <source>
        <dbReference type="SAM" id="Phobius"/>
    </source>
</evidence>
<organism evidence="2 3">
    <name type="scientific">Candidatus Collierbacteria bacterium RIFCSPHIGHO2_01_FULL_50_25</name>
    <dbReference type="NCBI Taxonomy" id="1817722"/>
    <lineage>
        <taxon>Bacteria</taxon>
        <taxon>Candidatus Collieribacteriota</taxon>
    </lineage>
</organism>
<dbReference type="EMBL" id="MFAG01000011">
    <property type="protein sequence ID" value="OGD72185.1"/>
    <property type="molecule type" value="Genomic_DNA"/>
</dbReference>
<gene>
    <name evidence="2" type="ORF">A2703_00150</name>
</gene>
<proteinExistence type="predicted"/>
<comment type="caution">
    <text evidence="2">The sequence shown here is derived from an EMBL/GenBank/DDBJ whole genome shotgun (WGS) entry which is preliminary data.</text>
</comment>
<protein>
    <submittedName>
        <fullName evidence="2">Uncharacterized protein</fullName>
    </submittedName>
</protein>
<feature type="transmembrane region" description="Helical" evidence="1">
    <location>
        <begin position="50"/>
        <end position="68"/>
    </location>
</feature>
<sequence length="70" mass="7910">MAKKRTRAQKIKASGFKVTFGAINSPKVHVKVKTEKQNGLNYFRSDLTKVLLLTMLALASEVVLWLILKH</sequence>
<evidence type="ECO:0000313" key="3">
    <source>
        <dbReference type="Proteomes" id="UP000177979"/>
    </source>
</evidence>
<evidence type="ECO:0000313" key="2">
    <source>
        <dbReference type="EMBL" id="OGD72185.1"/>
    </source>
</evidence>
<accession>A0A1F5EXU5</accession>
<reference evidence="2 3" key="1">
    <citation type="journal article" date="2016" name="Nat. Commun.">
        <title>Thousands of microbial genomes shed light on interconnected biogeochemical processes in an aquifer system.</title>
        <authorList>
            <person name="Anantharaman K."/>
            <person name="Brown C.T."/>
            <person name="Hug L.A."/>
            <person name="Sharon I."/>
            <person name="Castelle C.J."/>
            <person name="Probst A.J."/>
            <person name="Thomas B.C."/>
            <person name="Singh A."/>
            <person name="Wilkins M.J."/>
            <person name="Karaoz U."/>
            <person name="Brodie E.L."/>
            <person name="Williams K.H."/>
            <person name="Hubbard S.S."/>
            <person name="Banfield J.F."/>
        </authorList>
    </citation>
    <scope>NUCLEOTIDE SEQUENCE [LARGE SCALE GENOMIC DNA]</scope>
</reference>
<name>A0A1F5EXU5_9BACT</name>
<keyword evidence="1" id="KW-0812">Transmembrane</keyword>
<dbReference type="STRING" id="1817722.A2703_00150"/>
<dbReference type="AlphaFoldDB" id="A0A1F5EXU5"/>
<keyword evidence="1" id="KW-0472">Membrane</keyword>